<dbReference type="NCBIfam" id="TIGR00178">
    <property type="entry name" value="monomer_idh"/>
    <property type="match status" value="1"/>
</dbReference>
<gene>
    <name evidence="11" type="ORF">RPE78_00250</name>
</gene>
<keyword evidence="5" id="KW-0460">Magnesium</keyword>
<dbReference type="Pfam" id="PF03971">
    <property type="entry name" value="IDH"/>
    <property type="match status" value="1"/>
</dbReference>
<accession>A0ABZ1E0Z7</accession>
<evidence type="ECO:0000256" key="1">
    <source>
        <dbReference type="ARBA" id="ARBA00001946"/>
    </source>
</evidence>
<keyword evidence="3 10" id="KW-0816">Tricarboxylic acid cycle</keyword>
<dbReference type="Proteomes" id="UP001623290">
    <property type="component" value="Chromosome"/>
</dbReference>
<name>A0ABZ1E0Z7_9RHOB</name>
<keyword evidence="4" id="KW-0479">Metal-binding</keyword>
<dbReference type="PANTHER" id="PTHR36999">
    <property type="entry name" value="ISOCITRATE DEHYDROGENASE [NADP]"/>
    <property type="match status" value="1"/>
</dbReference>
<keyword evidence="7 10" id="KW-0560">Oxidoreductase</keyword>
<dbReference type="EMBL" id="CP135443">
    <property type="protein sequence ID" value="WRY33759.1"/>
    <property type="molecule type" value="Genomic_DNA"/>
</dbReference>
<organism evidence="11 12">
    <name type="scientific">Thioclava litoralis</name>
    <dbReference type="NCBI Taxonomy" id="3076557"/>
    <lineage>
        <taxon>Bacteria</taxon>
        <taxon>Pseudomonadati</taxon>
        <taxon>Pseudomonadota</taxon>
        <taxon>Alphaproteobacteria</taxon>
        <taxon>Rhodobacterales</taxon>
        <taxon>Paracoccaceae</taxon>
        <taxon>Thioclava</taxon>
    </lineage>
</organism>
<reference evidence="11 12" key="1">
    <citation type="submission" date="2023-09" db="EMBL/GenBank/DDBJ databases">
        <title>Thioclava shenzhenensis sp. nov., a multidrug resistant bacteria-antagonizing species isolated from coastal seawater.</title>
        <authorList>
            <person name="Long M."/>
        </authorList>
    </citation>
    <scope>NUCLEOTIDE SEQUENCE [LARGE SCALE GENOMIC DNA]</scope>
    <source>
        <strain evidence="11 12">FTW29</strain>
    </source>
</reference>
<evidence type="ECO:0000256" key="9">
    <source>
        <dbReference type="ARBA" id="ARBA00046318"/>
    </source>
</evidence>
<evidence type="ECO:0000256" key="10">
    <source>
        <dbReference type="PIRNR" id="PIRNR009407"/>
    </source>
</evidence>
<proteinExistence type="inferred from homology"/>
<comment type="cofactor">
    <cofactor evidence="1">
        <name>Mg(2+)</name>
        <dbReference type="ChEBI" id="CHEBI:18420"/>
    </cofactor>
</comment>
<dbReference type="InterPro" id="IPR004436">
    <property type="entry name" value="Isocitrate_DH_NADP_mono"/>
</dbReference>
<keyword evidence="2 10" id="KW-0329">Glyoxylate bypass</keyword>
<protein>
    <recommendedName>
        <fullName evidence="10">Isocitrate dehydrogenase [NADP]</fullName>
        <ecNumber evidence="10">1.1.1.42</ecNumber>
    </recommendedName>
    <alternativeName>
        <fullName evidence="10">Oxalosuccinate decarboxylase</fullName>
    </alternativeName>
</protein>
<comment type="similarity">
    <text evidence="9 10">Belongs to the monomeric-type IDH family.</text>
</comment>
<dbReference type="RefSeq" id="WP_406720908.1">
    <property type="nucleotide sequence ID" value="NZ_CP135443.1"/>
</dbReference>
<evidence type="ECO:0000256" key="2">
    <source>
        <dbReference type="ARBA" id="ARBA00022435"/>
    </source>
</evidence>
<evidence type="ECO:0000256" key="7">
    <source>
        <dbReference type="ARBA" id="ARBA00023002"/>
    </source>
</evidence>
<evidence type="ECO:0000313" key="12">
    <source>
        <dbReference type="Proteomes" id="UP001623290"/>
    </source>
</evidence>
<sequence length="729" mass="78320">MANKTPDIIYTIVDEAPQLASGSLLPIISAFAGAAGLGVETRDISLAGRILATFPDYLTDDQKISDDLAELGELVKTPEANVIKLPNISASVPQLTAAIKELQSQGYKLPDYPAEPATDAEKDVRARYDSIKGSAVNPVLREGNSDRRSAKAVKNYAMKHPHSMGEWKSDSKTTVASMSGNDFFANEKSATLSEATGAKIVFTAEDGTETVLKSGLKYQAGEIVDATFLSAKALRDFVKKEVESMEPGVLFSVHLKATMMKVSDPIIFGHFVSVYLEDFLAKHGETVKALGFNPNGGIGDLEARIKGNAELEADLKAALAAKPPMYMVNSDKGITNLHVPSDVIIDASMPAVIRAGGIGWGPDGKAADTKCCIPDNSYAGVYDETINYFKETGKLDVTTCGAVSNVGLMAQKAEEYGSHPTTFEIAGKGKVEIVLDNGTVLHSHNVEAGDIWRSATVKKAPIEDWIRLAIRRTKATGLAAFWLDANRAHDAELIKYVEPALKEAGIEIPIMAPREATRFTFVEMRKGNDVVTITGNVLRDYLTDLFPILELGTSAKMLSIVSLMQGGGLFETGAGGSAPKHVQQLVEENHLRWDSLGEFCALGESFKFLAEKGNAKAGVMAAAVEDATQKVLEDNRSPERKVGQPDNRSSHYWFARYWAEAMAAQDADAELKAHFAPIAKALAEGEEAILGELKAAEGKPADLGGYYHADPEKVAKVMRPSATLNAIIG</sequence>
<dbReference type="SUPFAM" id="SSF53659">
    <property type="entry name" value="Isocitrate/Isopropylmalate dehydrogenase-like"/>
    <property type="match status" value="1"/>
</dbReference>
<dbReference type="EC" id="1.1.1.42" evidence="10"/>
<evidence type="ECO:0000256" key="6">
    <source>
        <dbReference type="ARBA" id="ARBA00022857"/>
    </source>
</evidence>
<dbReference type="PIRSF" id="PIRSF009407">
    <property type="entry name" value="IDH_monmr"/>
    <property type="match status" value="1"/>
</dbReference>
<dbReference type="PANTHER" id="PTHR36999:SF1">
    <property type="entry name" value="ISOCITRATE DEHYDROGENASE (NADP(+))"/>
    <property type="match status" value="1"/>
</dbReference>
<evidence type="ECO:0000256" key="3">
    <source>
        <dbReference type="ARBA" id="ARBA00022532"/>
    </source>
</evidence>
<evidence type="ECO:0000256" key="8">
    <source>
        <dbReference type="ARBA" id="ARBA00023554"/>
    </source>
</evidence>
<evidence type="ECO:0000256" key="5">
    <source>
        <dbReference type="ARBA" id="ARBA00022842"/>
    </source>
</evidence>
<evidence type="ECO:0000313" key="11">
    <source>
        <dbReference type="EMBL" id="WRY33759.1"/>
    </source>
</evidence>
<comment type="catalytic activity">
    <reaction evidence="8 10">
        <text>D-threo-isocitrate + NADP(+) = 2-oxoglutarate + CO2 + NADPH</text>
        <dbReference type="Rhea" id="RHEA:19629"/>
        <dbReference type="ChEBI" id="CHEBI:15562"/>
        <dbReference type="ChEBI" id="CHEBI:16526"/>
        <dbReference type="ChEBI" id="CHEBI:16810"/>
        <dbReference type="ChEBI" id="CHEBI:57783"/>
        <dbReference type="ChEBI" id="CHEBI:58349"/>
        <dbReference type="EC" id="1.1.1.42"/>
    </reaction>
</comment>
<keyword evidence="12" id="KW-1185">Reference proteome</keyword>
<dbReference type="GO" id="GO:0004450">
    <property type="term" value="F:isocitrate dehydrogenase (NADP+) activity"/>
    <property type="evidence" value="ECO:0007669"/>
    <property type="project" value="UniProtKB-EC"/>
</dbReference>
<evidence type="ECO:0000256" key="4">
    <source>
        <dbReference type="ARBA" id="ARBA00022723"/>
    </source>
</evidence>
<keyword evidence="6 10" id="KW-0521">NADP</keyword>